<feature type="transmembrane region" description="Helical" evidence="3">
    <location>
        <begin position="279"/>
        <end position="302"/>
    </location>
</feature>
<reference evidence="5" key="1">
    <citation type="submission" date="2020-11" db="EMBL/GenBank/DDBJ databases">
        <title>Adaptations for nitrogen fixation in a non-lichenized fungal sporocarp promotes dispersal by wood-feeding termites.</title>
        <authorList>
            <consortium name="DOE Joint Genome Institute"/>
            <person name="Koch R.A."/>
            <person name="Yoon G."/>
            <person name="Arayal U."/>
            <person name="Lail K."/>
            <person name="Amirebrahimi M."/>
            <person name="Labutti K."/>
            <person name="Lipzen A."/>
            <person name="Riley R."/>
            <person name="Barry K."/>
            <person name="Henrissat B."/>
            <person name="Grigoriev I.V."/>
            <person name="Herr J.R."/>
            <person name="Aime M.C."/>
        </authorList>
    </citation>
    <scope>NUCLEOTIDE SEQUENCE</scope>
    <source>
        <strain evidence="5">MCA 3950</strain>
    </source>
</reference>
<keyword evidence="3" id="KW-0812">Transmembrane</keyword>
<dbReference type="Proteomes" id="UP000812287">
    <property type="component" value="Unassembled WGS sequence"/>
</dbReference>
<evidence type="ECO:0000256" key="3">
    <source>
        <dbReference type="SAM" id="Phobius"/>
    </source>
</evidence>
<feature type="region of interest" description="Disordered" evidence="2">
    <location>
        <begin position="1"/>
        <end position="20"/>
    </location>
</feature>
<dbReference type="EMBL" id="MU250526">
    <property type="protein sequence ID" value="KAG7450693.1"/>
    <property type="molecule type" value="Genomic_DNA"/>
</dbReference>
<dbReference type="GeneID" id="66099031"/>
<name>A0A9P8AWL5_9AGAR</name>
<dbReference type="PANTHER" id="PTHR31082">
    <property type="entry name" value="PHEROMONE-REGULATED MEMBRANE PROTEIN 10"/>
    <property type="match status" value="1"/>
</dbReference>
<sequence>MAHEAPNTSWRDDQQGAHVSQPIHPARYRSCARNRSNLTYRDVLHEKITASEAGTEALRAILYAPPAYGLPVRCLLAFFSASVIYVVSFGGSLVDMSISGLCTCCLQYFGWNAAHKRSMISVSIIVAFVARGLSDVPRNIFCHNAISSAGESSFSQDLLFQKVFRPSTWATSSKAVIATLRSIQLPVMVTFACCSYAANRAASIVLPNRSDIVSAARAFVIGLLGNVYSRLLGGTAFTSMVTGVLFLVPSGIAQDGGLTQNFHSSAEQYSTEFSLALRMISRVASGVTIGLFVSQVIVYLFGTRKNAVHFAF</sequence>
<comment type="similarity">
    <text evidence="1">Belongs to the ThrE exporter (TC 2.A.79) family.</text>
</comment>
<accession>A0A9P8AWL5</accession>
<feature type="transmembrane region" description="Helical" evidence="3">
    <location>
        <begin position="68"/>
        <end position="87"/>
    </location>
</feature>
<dbReference type="InterPro" id="IPR051361">
    <property type="entry name" value="ThrE/Ser_Exporter"/>
</dbReference>
<gene>
    <name evidence="5" type="ORF">BT62DRAFT_1001487</name>
</gene>
<evidence type="ECO:0000313" key="5">
    <source>
        <dbReference type="EMBL" id="KAG7450693.1"/>
    </source>
</evidence>
<dbReference type="OrthoDB" id="413008at2759"/>
<evidence type="ECO:0000259" key="4">
    <source>
        <dbReference type="Pfam" id="PF06738"/>
    </source>
</evidence>
<dbReference type="GO" id="GO:0022857">
    <property type="term" value="F:transmembrane transporter activity"/>
    <property type="evidence" value="ECO:0007669"/>
    <property type="project" value="InterPro"/>
</dbReference>
<dbReference type="InterPro" id="IPR010619">
    <property type="entry name" value="ThrE-like_N"/>
</dbReference>
<evidence type="ECO:0000313" key="6">
    <source>
        <dbReference type="Proteomes" id="UP000812287"/>
    </source>
</evidence>
<keyword evidence="3" id="KW-0472">Membrane</keyword>
<comment type="caution">
    <text evidence="5">The sequence shown here is derived from an EMBL/GenBank/DDBJ whole genome shotgun (WGS) entry which is preliminary data.</text>
</comment>
<evidence type="ECO:0000256" key="1">
    <source>
        <dbReference type="ARBA" id="ARBA00034125"/>
    </source>
</evidence>
<feature type="domain" description="Threonine/serine exporter-like N-terminal" evidence="4">
    <location>
        <begin position="39"/>
        <end position="127"/>
    </location>
</feature>
<keyword evidence="6" id="KW-1185">Reference proteome</keyword>
<feature type="transmembrane region" description="Helical" evidence="3">
    <location>
        <begin position="231"/>
        <end position="252"/>
    </location>
</feature>
<keyword evidence="3" id="KW-1133">Transmembrane helix</keyword>
<dbReference type="AlphaFoldDB" id="A0A9P8AWL5"/>
<dbReference type="Pfam" id="PF06738">
    <property type="entry name" value="ThrE"/>
    <property type="match status" value="1"/>
</dbReference>
<dbReference type="PANTHER" id="PTHR31082:SF4">
    <property type="entry name" value="PHEROMONE-REGULATED MEMBRANE PROTEIN 10"/>
    <property type="match status" value="1"/>
</dbReference>
<protein>
    <recommendedName>
        <fullName evidence="4">Threonine/serine exporter-like N-terminal domain-containing protein</fullName>
    </recommendedName>
</protein>
<dbReference type="RefSeq" id="XP_043044193.1">
    <property type="nucleotide sequence ID" value="XM_043176744.1"/>
</dbReference>
<organism evidence="5 6">
    <name type="scientific">Guyanagaster necrorhizus</name>
    <dbReference type="NCBI Taxonomy" id="856835"/>
    <lineage>
        <taxon>Eukaryota</taxon>
        <taxon>Fungi</taxon>
        <taxon>Dikarya</taxon>
        <taxon>Basidiomycota</taxon>
        <taxon>Agaricomycotina</taxon>
        <taxon>Agaricomycetes</taxon>
        <taxon>Agaricomycetidae</taxon>
        <taxon>Agaricales</taxon>
        <taxon>Marasmiineae</taxon>
        <taxon>Physalacriaceae</taxon>
        <taxon>Guyanagaster</taxon>
    </lineage>
</organism>
<evidence type="ECO:0000256" key="2">
    <source>
        <dbReference type="SAM" id="MobiDB-lite"/>
    </source>
</evidence>
<proteinExistence type="inferred from homology"/>